<dbReference type="SMART" id="SM00421">
    <property type="entry name" value="HTH_LUXR"/>
    <property type="match status" value="1"/>
</dbReference>
<dbReference type="GO" id="GO:0006355">
    <property type="term" value="P:regulation of DNA-templated transcription"/>
    <property type="evidence" value="ECO:0007669"/>
    <property type="project" value="InterPro"/>
</dbReference>
<dbReference type="AlphaFoldDB" id="A0A6L7IPU4"/>
<evidence type="ECO:0000256" key="3">
    <source>
        <dbReference type="ARBA" id="ARBA00023163"/>
    </source>
</evidence>
<dbReference type="PANTHER" id="PTHR44688:SF16">
    <property type="entry name" value="DNA-BINDING TRANSCRIPTIONAL ACTIVATOR DEVR_DOSR"/>
    <property type="match status" value="1"/>
</dbReference>
<dbReference type="RefSeq" id="WP_160941607.1">
    <property type="nucleotide sequence ID" value="NZ_CP063310.1"/>
</dbReference>
<dbReference type="InterPro" id="IPR036388">
    <property type="entry name" value="WH-like_DNA-bd_sf"/>
</dbReference>
<dbReference type="Pfam" id="PF00196">
    <property type="entry name" value="GerE"/>
    <property type="match status" value="1"/>
</dbReference>
<reference evidence="4" key="1">
    <citation type="submission" date="2020-10" db="EMBL/GenBank/DDBJ databases">
        <title>Eggerthella sp. nov., isolated from human feces.</title>
        <authorList>
            <person name="Yajun G."/>
        </authorList>
    </citation>
    <scope>NUCLEOTIDE SEQUENCE [LARGE SCALE GENOMIC DNA]</scope>
    <source>
        <strain evidence="4 5">HF-1101</strain>
    </source>
</reference>
<dbReference type="Gene3D" id="1.10.10.10">
    <property type="entry name" value="Winged helix-like DNA-binding domain superfamily/Winged helix DNA-binding domain"/>
    <property type="match status" value="1"/>
</dbReference>
<dbReference type="SUPFAM" id="SSF46894">
    <property type="entry name" value="C-terminal effector domain of the bipartite response regulators"/>
    <property type="match status" value="1"/>
</dbReference>
<dbReference type="KEGG" id="egd:GS424_008205"/>
<organism evidence="4">
    <name type="scientific">Eggerthella guodeyinii</name>
    <dbReference type="NCBI Taxonomy" id="2690837"/>
    <lineage>
        <taxon>Bacteria</taxon>
        <taxon>Bacillati</taxon>
        <taxon>Actinomycetota</taxon>
        <taxon>Coriobacteriia</taxon>
        <taxon>Eggerthellales</taxon>
        <taxon>Eggerthellaceae</taxon>
        <taxon>Eggerthella</taxon>
    </lineage>
</organism>
<keyword evidence="3" id="KW-0804">Transcription</keyword>
<evidence type="ECO:0000256" key="2">
    <source>
        <dbReference type="ARBA" id="ARBA00023125"/>
    </source>
</evidence>
<keyword evidence="1" id="KW-0805">Transcription regulation</keyword>
<keyword evidence="2" id="KW-0238">DNA-binding</keyword>
<evidence type="ECO:0000256" key="1">
    <source>
        <dbReference type="ARBA" id="ARBA00023015"/>
    </source>
</evidence>
<dbReference type="InterPro" id="IPR016032">
    <property type="entry name" value="Sig_transdc_resp-reg_C-effctor"/>
</dbReference>
<dbReference type="InterPro" id="IPR000792">
    <property type="entry name" value="Tscrpt_reg_LuxR_C"/>
</dbReference>
<dbReference type="PROSITE" id="PS50043">
    <property type="entry name" value="HTH_LUXR_2"/>
    <property type="match status" value="1"/>
</dbReference>
<dbReference type="PRINTS" id="PR00038">
    <property type="entry name" value="HTHLUXR"/>
</dbReference>
<protein>
    <submittedName>
        <fullName evidence="4">Helix-turn-helix transcriptional regulator</fullName>
    </submittedName>
</protein>
<evidence type="ECO:0000313" key="5">
    <source>
        <dbReference type="Proteomes" id="UP000478463"/>
    </source>
</evidence>
<dbReference type="CDD" id="cd06170">
    <property type="entry name" value="LuxR_C_like"/>
    <property type="match status" value="1"/>
</dbReference>
<sequence length="376" mass="39127">MLLGGIALLAVALSFVVLASAWARACASLAGPDPKRLVFVLCASSLVSFVVSLGFSIGEPSFELLVAIAPLCSAACLALSVGGAPRAEPAGSAFDELPRHLLPVLIALLLIIVCVKGLGDVLYSTGADSALYLKHFITVSELVAIMSVCLFASGMSRFALLGWVVLVGGVVSGLGLLFFFSNSSSAFQFGLGTIAAAKTCLELFVFALVACLDGKRAPRSIVVLLLVPEGVSYMLGCGLLPLAAAASGSSAFEWFAVLSLGAGIAIAVSAFLVMSSLALKGLGDDGRGREGAEEGASAADANDEALFDGIAEEFGLTKRERETAYLFFKGYSTKRIAELHFVSLNTTQSHLRSTYRKMGIHSRQDLIDLVARTSGD</sequence>
<evidence type="ECO:0000313" key="4">
    <source>
        <dbReference type="EMBL" id="QOS69806.1"/>
    </source>
</evidence>
<gene>
    <name evidence="4" type="ORF">GS424_008205</name>
</gene>
<dbReference type="Proteomes" id="UP000478463">
    <property type="component" value="Chromosome"/>
</dbReference>
<dbReference type="PANTHER" id="PTHR44688">
    <property type="entry name" value="DNA-BINDING TRANSCRIPTIONAL ACTIVATOR DEVR_DOSR"/>
    <property type="match status" value="1"/>
</dbReference>
<dbReference type="GO" id="GO:0003677">
    <property type="term" value="F:DNA binding"/>
    <property type="evidence" value="ECO:0007669"/>
    <property type="project" value="UniProtKB-KW"/>
</dbReference>
<accession>A0A6L7IPU4</accession>
<proteinExistence type="predicted"/>
<dbReference type="EMBL" id="CP063310">
    <property type="protein sequence ID" value="QOS69806.1"/>
    <property type="molecule type" value="Genomic_DNA"/>
</dbReference>
<name>A0A6L7IPU4_9ACTN</name>